<dbReference type="PANTHER" id="PTHR10361">
    <property type="entry name" value="SODIUM-BILE ACID COTRANSPORTER"/>
    <property type="match status" value="1"/>
</dbReference>
<dbReference type="Gene3D" id="1.20.1530.20">
    <property type="match status" value="1"/>
</dbReference>
<dbReference type="PANTHER" id="PTHR10361:SF28">
    <property type="entry name" value="P3 PROTEIN-RELATED"/>
    <property type="match status" value="1"/>
</dbReference>
<evidence type="ECO:0000256" key="1">
    <source>
        <dbReference type="ARBA" id="ARBA00004141"/>
    </source>
</evidence>
<dbReference type="Pfam" id="PF01758">
    <property type="entry name" value="SBF"/>
    <property type="match status" value="1"/>
</dbReference>
<reference evidence="9" key="1">
    <citation type="submission" date="2011-05" db="EMBL/GenBank/DDBJ databases">
        <authorList>
            <person name="Richards S.R."/>
            <person name="Qu J."/>
            <person name="Jiang H."/>
            <person name="Jhangiani S.N."/>
            <person name="Agravi P."/>
            <person name="Goodspeed R."/>
            <person name="Gross S."/>
            <person name="Mandapat C."/>
            <person name="Jackson L."/>
            <person name="Mathew T."/>
            <person name="Pu L."/>
            <person name="Thornton R."/>
            <person name="Saada N."/>
            <person name="Wilczek-Boney K.B."/>
            <person name="Lee S."/>
            <person name="Kovar C."/>
            <person name="Wu Y."/>
            <person name="Scherer S.E."/>
            <person name="Worley K.C."/>
            <person name="Muzny D.M."/>
            <person name="Gibbs R."/>
        </authorList>
    </citation>
    <scope>NUCLEOTIDE SEQUENCE</scope>
    <source>
        <strain evidence="9">Brora</strain>
    </source>
</reference>
<reference evidence="8" key="2">
    <citation type="submission" date="2015-02" db="UniProtKB">
        <authorList>
            <consortium name="EnsemblMetazoa"/>
        </authorList>
    </citation>
    <scope>IDENTIFICATION</scope>
</reference>
<dbReference type="PhylomeDB" id="T1JMM4"/>
<evidence type="ECO:0000313" key="9">
    <source>
        <dbReference type="Proteomes" id="UP000014500"/>
    </source>
</evidence>
<feature type="transmembrane region" description="Helical" evidence="7">
    <location>
        <begin position="125"/>
        <end position="144"/>
    </location>
</feature>
<comment type="similarity">
    <text evidence="2">Belongs to the bile acid:sodium symporter (BASS) (TC 2.A.28) family.</text>
</comment>
<dbReference type="EnsemblMetazoa" id="SMAR015104-RA">
    <property type="protein sequence ID" value="SMAR015104-PA"/>
    <property type="gene ID" value="SMAR015104"/>
</dbReference>
<dbReference type="AlphaFoldDB" id="T1JMM4"/>
<dbReference type="Proteomes" id="UP000014500">
    <property type="component" value="Unassembled WGS sequence"/>
</dbReference>
<keyword evidence="9" id="KW-1185">Reference proteome</keyword>
<evidence type="ECO:0000256" key="7">
    <source>
        <dbReference type="SAM" id="Phobius"/>
    </source>
</evidence>
<evidence type="ECO:0000313" key="8">
    <source>
        <dbReference type="EnsemblMetazoa" id="SMAR015104-PA"/>
    </source>
</evidence>
<dbReference type="HOGENOM" id="CLU_1269716_0_0_1"/>
<organism evidence="8 9">
    <name type="scientific">Strigamia maritima</name>
    <name type="common">European centipede</name>
    <name type="synonym">Geophilus maritimus</name>
    <dbReference type="NCBI Taxonomy" id="126957"/>
    <lineage>
        <taxon>Eukaryota</taxon>
        <taxon>Metazoa</taxon>
        <taxon>Ecdysozoa</taxon>
        <taxon>Arthropoda</taxon>
        <taxon>Myriapoda</taxon>
        <taxon>Chilopoda</taxon>
        <taxon>Pleurostigmophora</taxon>
        <taxon>Geophilomorpha</taxon>
        <taxon>Linotaeniidae</taxon>
        <taxon>Strigamia</taxon>
    </lineage>
</organism>
<evidence type="ECO:0000256" key="5">
    <source>
        <dbReference type="ARBA" id="ARBA00022989"/>
    </source>
</evidence>
<dbReference type="EMBL" id="JH432078">
    <property type="status" value="NOT_ANNOTATED_CDS"/>
    <property type="molecule type" value="Genomic_DNA"/>
</dbReference>
<keyword evidence="3 7" id="KW-0812">Transmembrane</keyword>
<dbReference type="InterPro" id="IPR004710">
    <property type="entry name" value="Bilac:Na_transpt"/>
</dbReference>
<sequence length="218" mass="23761">MTEFEELRNSSVSFQDETFVHPLGPLFPILKTVLSTTLISLLVIIMLAMGCVITWKEVYHHLRRPIGVVTGMLSQFVLLPLVGFGISHALKLSPYHAIGLLVLTCSPGGTTSNIFTYFTDGDVSLSIVMTTASTVLALGLMPLNLLLYTPSWTSDQLVVPYDKISLTLILILIPVIFGMLTRWKLPKVADKMSKTGSIAGLLAIVSTIVLQGVLYPTI</sequence>
<evidence type="ECO:0000256" key="3">
    <source>
        <dbReference type="ARBA" id="ARBA00022692"/>
    </source>
</evidence>
<dbReference type="eggNOG" id="KOG2718">
    <property type="taxonomic scope" value="Eukaryota"/>
</dbReference>
<feature type="transmembrane region" description="Helical" evidence="7">
    <location>
        <begin position="96"/>
        <end position="118"/>
    </location>
</feature>
<keyword evidence="5 7" id="KW-1133">Transmembrane helix</keyword>
<keyword evidence="4" id="KW-0769">Symport</keyword>
<proteinExistence type="inferred from homology"/>
<dbReference type="STRING" id="126957.T1JMM4"/>
<evidence type="ECO:0000256" key="6">
    <source>
        <dbReference type="ARBA" id="ARBA00023136"/>
    </source>
</evidence>
<dbReference type="InterPro" id="IPR002657">
    <property type="entry name" value="BilAc:Na_symport/Acr3"/>
</dbReference>
<name>T1JMM4_STRMM</name>
<keyword evidence="4" id="KW-0813">Transport</keyword>
<dbReference type="GO" id="GO:0008508">
    <property type="term" value="F:bile acid:sodium symporter activity"/>
    <property type="evidence" value="ECO:0007669"/>
    <property type="project" value="TreeGrafter"/>
</dbReference>
<dbReference type="OMA" id="CVITWKE"/>
<dbReference type="GO" id="GO:0016020">
    <property type="term" value="C:membrane"/>
    <property type="evidence" value="ECO:0007669"/>
    <property type="project" value="UniProtKB-SubCell"/>
</dbReference>
<accession>T1JMM4</accession>
<feature type="transmembrane region" description="Helical" evidence="7">
    <location>
        <begin position="33"/>
        <end position="55"/>
    </location>
</feature>
<feature type="transmembrane region" description="Helical" evidence="7">
    <location>
        <begin position="67"/>
        <end position="90"/>
    </location>
</feature>
<evidence type="ECO:0000256" key="4">
    <source>
        <dbReference type="ARBA" id="ARBA00022847"/>
    </source>
</evidence>
<feature type="transmembrane region" description="Helical" evidence="7">
    <location>
        <begin position="164"/>
        <end position="183"/>
    </location>
</feature>
<keyword evidence="6 7" id="KW-0472">Membrane</keyword>
<protein>
    <submittedName>
        <fullName evidence="8">Uncharacterized protein</fullName>
    </submittedName>
</protein>
<feature type="transmembrane region" description="Helical" evidence="7">
    <location>
        <begin position="195"/>
        <end position="215"/>
    </location>
</feature>
<dbReference type="InterPro" id="IPR038770">
    <property type="entry name" value="Na+/solute_symporter_sf"/>
</dbReference>
<comment type="subcellular location">
    <subcellularLocation>
        <location evidence="1">Membrane</location>
        <topology evidence="1">Multi-pass membrane protein</topology>
    </subcellularLocation>
</comment>
<evidence type="ECO:0000256" key="2">
    <source>
        <dbReference type="ARBA" id="ARBA00006528"/>
    </source>
</evidence>